<comment type="subcellular location">
    <subcellularLocation>
        <location evidence="1">Membrane</location>
        <topology evidence="1">Multi-pass membrane protein</topology>
    </subcellularLocation>
</comment>
<keyword evidence="4 13" id="KW-0812">Transmembrane</keyword>
<evidence type="ECO:0000259" key="14">
    <source>
        <dbReference type="Pfam" id="PF00520"/>
    </source>
</evidence>
<evidence type="ECO:0000256" key="5">
    <source>
        <dbReference type="ARBA" id="ARBA00022737"/>
    </source>
</evidence>
<dbReference type="STRING" id="947166.A0A1D1V7E2"/>
<keyword evidence="11" id="KW-0407">Ion channel</keyword>
<dbReference type="Pfam" id="PF00023">
    <property type="entry name" value="Ank"/>
    <property type="match status" value="2"/>
</dbReference>
<evidence type="ECO:0000256" key="1">
    <source>
        <dbReference type="ARBA" id="ARBA00004141"/>
    </source>
</evidence>
<evidence type="ECO:0000313" key="15">
    <source>
        <dbReference type="EMBL" id="GAU95597.1"/>
    </source>
</evidence>
<feature type="repeat" description="ANK" evidence="12">
    <location>
        <begin position="574"/>
        <end position="606"/>
    </location>
</feature>
<dbReference type="InterPro" id="IPR002110">
    <property type="entry name" value="Ankyrin_rpt"/>
</dbReference>
<evidence type="ECO:0000256" key="12">
    <source>
        <dbReference type="PROSITE-ProRule" id="PRU00023"/>
    </source>
</evidence>
<evidence type="ECO:0000256" key="4">
    <source>
        <dbReference type="ARBA" id="ARBA00022692"/>
    </source>
</evidence>
<dbReference type="PROSITE" id="PS50297">
    <property type="entry name" value="ANK_REP_REGION"/>
    <property type="match status" value="10"/>
</dbReference>
<feature type="repeat" description="ANK" evidence="12">
    <location>
        <begin position="439"/>
        <end position="471"/>
    </location>
</feature>
<feature type="transmembrane region" description="Helical" evidence="13">
    <location>
        <begin position="946"/>
        <end position="964"/>
    </location>
</feature>
<dbReference type="PRINTS" id="PR01415">
    <property type="entry name" value="ANKYRIN"/>
</dbReference>
<dbReference type="SMART" id="SM00248">
    <property type="entry name" value="ANK"/>
    <property type="match status" value="14"/>
</dbReference>
<dbReference type="Pfam" id="PF12796">
    <property type="entry name" value="Ank_2"/>
    <property type="match status" value="5"/>
</dbReference>
<dbReference type="SUPFAM" id="SSF48403">
    <property type="entry name" value="Ankyrin repeat"/>
    <property type="match status" value="3"/>
</dbReference>
<feature type="repeat" description="ANK" evidence="12">
    <location>
        <begin position="93"/>
        <end position="125"/>
    </location>
</feature>
<feature type="domain" description="Ion transport" evidence="14">
    <location>
        <begin position="839"/>
        <end position="1063"/>
    </location>
</feature>
<dbReference type="InterPro" id="IPR005821">
    <property type="entry name" value="Ion_trans_dom"/>
</dbReference>
<comment type="caution">
    <text evidence="15">The sequence shown here is derived from an EMBL/GenBank/DDBJ whole genome shotgun (WGS) entry which is preliminary data.</text>
</comment>
<evidence type="ECO:0000256" key="6">
    <source>
        <dbReference type="ARBA" id="ARBA00022989"/>
    </source>
</evidence>
<keyword evidence="6 13" id="KW-1133">Transmembrane helix</keyword>
<feature type="repeat" description="ANK" evidence="12">
    <location>
        <begin position="193"/>
        <end position="219"/>
    </location>
</feature>
<evidence type="ECO:0000256" key="13">
    <source>
        <dbReference type="SAM" id="Phobius"/>
    </source>
</evidence>
<feature type="transmembrane region" description="Helical" evidence="13">
    <location>
        <begin position="832"/>
        <end position="851"/>
    </location>
</feature>
<protein>
    <recommendedName>
        <fullName evidence="14">Ion transport domain-containing protein</fullName>
    </recommendedName>
</protein>
<dbReference type="Pfam" id="PF00520">
    <property type="entry name" value="Ion_trans"/>
    <property type="match status" value="1"/>
</dbReference>
<evidence type="ECO:0000256" key="2">
    <source>
        <dbReference type="ARBA" id="ARBA00022448"/>
    </source>
</evidence>
<feature type="transmembrane region" description="Helical" evidence="13">
    <location>
        <begin position="1030"/>
        <end position="1055"/>
    </location>
</feature>
<dbReference type="GO" id="GO:0005216">
    <property type="term" value="F:monoatomic ion channel activity"/>
    <property type="evidence" value="ECO:0007669"/>
    <property type="project" value="InterPro"/>
</dbReference>
<dbReference type="Proteomes" id="UP000186922">
    <property type="component" value="Unassembled WGS sequence"/>
</dbReference>
<keyword evidence="5" id="KW-0677">Repeat</keyword>
<keyword evidence="9 13" id="KW-0472">Membrane</keyword>
<reference evidence="15 16" key="1">
    <citation type="journal article" date="2016" name="Nat. Commun.">
        <title>Extremotolerant tardigrade genome and improved radiotolerance of human cultured cells by tardigrade-unique protein.</title>
        <authorList>
            <person name="Hashimoto T."/>
            <person name="Horikawa D.D."/>
            <person name="Saito Y."/>
            <person name="Kuwahara H."/>
            <person name="Kozuka-Hata H."/>
            <person name="Shin-I T."/>
            <person name="Minakuchi Y."/>
            <person name="Ohishi K."/>
            <person name="Motoyama A."/>
            <person name="Aizu T."/>
            <person name="Enomoto A."/>
            <person name="Kondo K."/>
            <person name="Tanaka S."/>
            <person name="Hara Y."/>
            <person name="Koshikawa S."/>
            <person name="Sagara H."/>
            <person name="Miura T."/>
            <person name="Yokobori S."/>
            <person name="Miyagawa K."/>
            <person name="Suzuki Y."/>
            <person name="Kubo T."/>
            <person name="Oyama M."/>
            <person name="Kohara Y."/>
            <person name="Fujiyama A."/>
            <person name="Arakawa K."/>
            <person name="Katayama T."/>
            <person name="Toyoda A."/>
            <person name="Kunieda T."/>
        </authorList>
    </citation>
    <scope>NUCLEOTIDE SEQUENCE [LARGE SCALE GENOMIC DNA]</scope>
    <source>
        <strain evidence="15 16">YOKOZUNA-1</strain>
    </source>
</reference>
<keyword evidence="3" id="KW-0716">Sensory transduction</keyword>
<evidence type="ECO:0000256" key="10">
    <source>
        <dbReference type="ARBA" id="ARBA00023180"/>
    </source>
</evidence>
<feature type="repeat" description="ANK" evidence="12">
    <location>
        <begin position="336"/>
        <end position="368"/>
    </location>
</feature>
<keyword evidence="8" id="KW-0406">Ion transport</keyword>
<feature type="repeat" description="ANK" evidence="12">
    <location>
        <begin position="264"/>
        <end position="296"/>
    </location>
</feature>
<evidence type="ECO:0000313" key="16">
    <source>
        <dbReference type="Proteomes" id="UP000186922"/>
    </source>
</evidence>
<dbReference type="Gene3D" id="1.25.40.20">
    <property type="entry name" value="Ankyrin repeat-containing domain"/>
    <property type="match status" value="5"/>
</dbReference>
<dbReference type="PANTHER" id="PTHR47143">
    <property type="entry name" value="TRANSIENT RECEPTOR POTENTIAL CATION CHANNEL PROTEIN PAINLESS"/>
    <property type="match status" value="1"/>
</dbReference>
<feature type="transmembrane region" description="Helical" evidence="13">
    <location>
        <begin position="740"/>
        <end position="762"/>
    </location>
</feature>
<feature type="repeat" description="ANK" evidence="12">
    <location>
        <begin position="369"/>
        <end position="401"/>
    </location>
</feature>
<feature type="transmembrane region" description="Helical" evidence="13">
    <location>
        <begin position="871"/>
        <end position="888"/>
    </location>
</feature>
<keyword evidence="2" id="KW-0813">Transport</keyword>
<feature type="repeat" description="ANK" evidence="12">
    <location>
        <begin position="540"/>
        <end position="561"/>
    </location>
</feature>
<name>A0A1D1V7E2_RAMVA</name>
<evidence type="ECO:0000256" key="7">
    <source>
        <dbReference type="ARBA" id="ARBA00023043"/>
    </source>
</evidence>
<feature type="repeat" description="ANK" evidence="12">
    <location>
        <begin position="508"/>
        <end position="533"/>
    </location>
</feature>
<dbReference type="GO" id="GO:1902495">
    <property type="term" value="C:transmembrane transporter complex"/>
    <property type="evidence" value="ECO:0007669"/>
    <property type="project" value="TreeGrafter"/>
</dbReference>
<dbReference type="PROSITE" id="PS50088">
    <property type="entry name" value="ANK_REPEAT"/>
    <property type="match status" value="10"/>
</dbReference>
<keyword evidence="16" id="KW-1185">Reference proteome</keyword>
<sequence length="1130" mass="126058">MAPWKRFGFPSFDYPKGNLGKEVMGGVEKIFSGKAPDSARGKCPLLRNEHMEDFCNINDSPARLTKMAVDGKQADLQRLINERRSRLFVCGAGGRTLLHYAAESGQLQMMDFLIQAGIQVDEKDDEGETALHLAVMKDKEKVVQALIALKADLYARNQKQETAMHMAARTNSVNALQCLLESMVDSVDIPGYYCETPLHLSCSFGYLDCVRLLMKHGASCLAGGKMGLSACHIAAGKAQPEVVMCILNESGIPREALLGKGDEENRTPLHWAVIKGDVNMVKLLIEHGSQVDAQTCDQSTPLHLACSQGLLDIVEQVHRSVGSGDFQNILGVVDAQGMTPLHRAVMFDHENVTRFLLLKGAPVDVQDNEGRTPLTLASTRSSFISTAVLLDHGADPTIQDNYGKNYLHYYITHGLPLDCAYMKASISKYAGLLNAKDKFGCTPLHYAAQNGFLQSSNSLVSFGATVNARNKGYQSPFHFAAKYGRFNTVKSLLDSCRGQNIINDSDAVGHTALHAAAENGHCDVVQLLMARGALTHKAFNGQTPLHLAAANNYREVCRLFVVHYTYLLDSIDRNGDTALHLAAANNASKVIEFLLTAGATLLLNNSKQSAIDVAIQNRHQEAATSMVLHDRWEEILTQLSPTYGWPVLGLIEHLPDVMLIALDRCIVRKADSHPLSREFYIEFRFNLLEPPGLENVAYANELNREALKALNVMVRHGRTDLLSHGVCSSYINNKWAHYGLPVYGLNLAVYSLFLALLTYLVISGVQSSLVPSLKIANYENIVAFSDENKTFNTQDPRKLTRISQSRHLYAGGTKIILTGISRWMPEKAGKVTGFKLSVMVLICIFTGLNMAKELIQLYHQRGQYFRDFANYMEWFLYISSTVFVLGGCQDFEEPVLFIGWRVRWQLGAFAIFIAWFNFMLYLQRFGLMGIYVVMFLGVLKTLARALLVFACLIVAFSLAFHVLLPLNLYPNDEDFFDRPNLVIDINQLRTAHGHVSHSLIRVISMLLGDFDTINNYINPMLDHTMPFPEVTYFFFLAFVVTVSILLMNLLIGLAVGDIEQVQRGATLRRLAMQVDLHTRLEAKLPKWFLQRAMVTVDRFYPNECCSKIFSRNVRSVRTPTFTVPLLIILS</sequence>
<keyword evidence="10" id="KW-0325">Glycoprotein</keyword>
<dbReference type="AlphaFoldDB" id="A0A1D1V7E2"/>
<evidence type="ECO:0000256" key="3">
    <source>
        <dbReference type="ARBA" id="ARBA00022606"/>
    </source>
</evidence>
<accession>A0A1D1V7E2</accession>
<dbReference type="PANTHER" id="PTHR47143:SF1">
    <property type="entry name" value="ION_TRANS DOMAIN-CONTAINING PROTEIN"/>
    <property type="match status" value="1"/>
</dbReference>
<evidence type="ECO:0000256" key="8">
    <source>
        <dbReference type="ARBA" id="ARBA00023065"/>
    </source>
</evidence>
<dbReference type="InterPro" id="IPR036770">
    <property type="entry name" value="Ankyrin_rpt-contain_sf"/>
</dbReference>
<keyword evidence="7 12" id="KW-0040">ANK repeat</keyword>
<dbReference type="OrthoDB" id="1661883at2759"/>
<dbReference type="EMBL" id="BDGG01000003">
    <property type="protein sequence ID" value="GAU95597.1"/>
    <property type="molecule type" value="Genomic_DNA"/>
</dbReference>
<evidence type="ECO:0000256" key="11">
    <source>
        <dbReference type="ARBA" id="ARBA00023303"/>
    </source>
</evidence>
<feature type="transmembrane region" description="Helical" evidence="13">
    <location>
        <begin position="895"/>
        <end position="915"/>
    </location>
</feature>
<dbReference type="InterPro" id="IPR052076">
    <property type="entry name" value="TRP_cation_channel"/>
</dbReference>
<evidence type="ECO:0000256" key="9">
    <source>
        <dbReference type="ARBA" id="ARBA00023136"/>
    </source>
</evidence>
<organism evidence="15 16">
    <name type="scientific">Ramazzottius varieornatus</name>
    <name type="common">Water bear</name>
    <name type="synonym">Tardigrade</name>
    <dbReference type="NCBI Taxonomy" id="947166"/>
    <lineage>
        <taxon>Eukaryota</taxon>
        <taxon>Metazoa</taxon>
        <taxon>Ecdysozoa</taxon>
        <taxon>Tardigrada</taxon>
        <taxon>Eutardigrada</taxon>
        <taxon>Parachela</taxon>
        <taxon>Hypsibioidea</taxon>
        <taxon>Ramazzottiidae</taxon>
        <taxon>Ramazzottius</taxon>
    </lineage>
</organism>
<feature type="transmembrane region" description="Helical" evidence="13">
    <location>
        <begin position="921"/>
        <end position="939"/>
    </location>
</feature>
<feature type="repeat" description="ANK" evidence="12">
    <location>
        <begin position="126"/>
        <end position="158"/>
    </location>
</feature>
<proteinExistence type="predicted"/>
<gene>
    <name evidence="15" type="primary">RvY_07192</name>
    <name evidence="15" type="synonym">RvY_07192.1</name>
    <name evidence="15" type="ORF">RvY_07192-1</name>
</gene>